<proteinExistence type="predicted"/>
<evidence type="ECO:0000256" key="1">
    <source>
        <dbReference type="SAM" id="MobiDB-lite"/>
    </source>
</evidence>
<organism evidence="3 4">
    <name type="scientific">Paracoccus marinaquae</name>
    <dbReference type="NCBI Taxonomy" id="2841926"/>
    <lineage>
        <taxon>Bacteria</taxon>
        <taxon>Pseudomonadati</taxon>
        <taxon>Pseudomonadota</taxon>
        <taxon>Alphaproteobacteria</taxon>
        <taxon>Rhodobacterales</taxon>
        <taxon>Paracoccaceae</taxon>
        <taxon>Paracoccus</taxon>
    </lineage>
</organism>
<feature type="region of interest" description="Disordered" evidence="1">
    <location>
        <begin position="28"/>
        <end position="50"/>
    </location>
</feature>
<gene>
    <name evidence="3" type="ORF">KNW02_04485</name>
</gene>
<sequence length="340" mass="36847">MPAAALHPAGLGLILLLAACTARPTVAPVPPVPRPEQPPAEAQGPSQADIRHARAERNRALNETAASAQAAGSGPDEMQRAYYRSIEGRLLAEGRMRRDRVPMDAPIDADSLVRDFVQIALRDEYSRSGDELIPDARSAPLRRWQAPVRLQLEFGASADSALRRAYHGEIADFAVQMQKASGHPVTLTGSGGNFFVLVLTEDERQTIGPRLQQLVPGLPAQDISALSQLDRDNLCSVFAYSQGSSAAYVRAIALLRAELPTRLRSSCIHEELAQGMGLANDSPAARPSVFNDDEEFALLTLHDELLLKILYDPRLRPGMTESEAVPIVRRIAGELLSQGS</sequence>
<name>A0ABS6AI85_9RHOB</name>
<accession>A0ABS6AI85</accession>
<reference evidence="3" key="1">
    <citation type="submission" date="2021-06" db="EMBL/GenBank/DDBJ databases">
        <title>Paracoccus bacterium XHP0099 sp. nov., isolated from the surface waters of the Yellow Sea.</title>
        <authorList>
            <person name="Xue H."/>
            <person name="Zhang D."/>
        </authorList>
    </citation>
    <scope>NUCLEOTIDE SEQUENCE</scope>
    <source>
        <strain evidence="3">XHP0099</strain>
    </source>
</reference>
<evidence type="ECO:0000313" key="4">
    <source>
        <dbReference type="Proteomes" id="UP001166191"/>
    </source>
</evidence>
<feature type="compositionally biased region" description="Pro residues" evidence="1">
    <location>
        <begin position="28"/>
        <end position="38"/>
    </location>
</feature>
<feature type="signal peptide" evidence="2">
    <location>
        <begin position="1"/>
        <end position="27"/>
    </location>
</feature>
<dbReference type="Proteomes" id="UP001166191">
    <property type="component" value="Unassembled WGS sequence"/>
</dbReference>
<dbReference type="InterPro" id="IPR021323">
    <property type="entry name" value="DUF2927"/>
</dbReference>
<keyword evidence="4" id="KW-1185">Reference proteome</keyword>
<dbReference type="Pfam" id="PF11150">
    <property type="entry name" value="DUF2927"/>
    <property type="match status" value="1"/>
</dbReference>
<keyword evidence="2" id="KW-0732">Signal</keyword>
<comment type="caution">
    <text evidence="3">The sequence shown here is derived from an EMBL/GenBank/DDBJ whole genome shotgun (WGS) entry which is preliminary data.</text>
</comment>
<dbReference type="RefSeq" id="WP_216032079.1">
    <property type="nucleotide sequence ID" value="NZ_JAHKNG010000005.1"/>
</dbReference>
<feature type="chain" id="PRO_5046386372" evidence="2">
    <location>
        <begin position="28"/>
        <end position="340"/>
    </location>
</feature>
<dbReference type="EMBL" id="JAHKNG010000005">
    <property type="protein sequence ID" value="MBU3029380.1"/>
    <property type="molecule type" value="Genomic_DNA"/>
</dbReference>
<protein>
    <submittedName>
        <fullName evidence="3">DUF2927 domain-containing protein</fullName>
    </submittedName>
</protein>
<evidence type="ECO:0000256" key="2">
    <source>
        <dbReference type="SAM" id="SignalP"/>
    </source>
</evidence>
<evidence type="ECO:0000313" key="3">
    <source>
        <dbReference type="EMBL" id="MBU3029380.1"/>
    </source>
</evidence>